<dbReference type="AlphaFoldDB" id="A0A1Q9QWF1"/>
<protein>
    <recommendedName>
        <fullName evidence="3">HicB family protein</fullName>
    </recommendedName>
</protein>
<comment type="caution">
    <text evidence="1">The sequence shown here is derived from an EMBL/GenBank/DDBJ whole genome shotgun (WGS) entry which is preliminary data.</text>
</comment>
<dbReference type="RefSeq" id="WP_178392067.1">
    <property type="nucleotide sequence ID" value="NZ_MKZO01000067.1"/>
</dbReference>
<organism evidence="1 2">
    <name type="scientific">Pseudomonas putida</name>
    <name type="common">Arthrobacter siderocapsulatus</name>
    <dbReference type="NCBI Taxonomy" id="303"/>
    <lineage>
        <taxon>Bacteria</taxon>
        <taxon>Pseudomonadati</taxon>
        <taxon>Pseudomonadota</taxon>
        <taxon>Gammaproteobacteria</taxon>
        <taxon>Pseudomonadales</taxon>
        <taxon>Pseudomonadaceae</taxon>
        <taxon>Pseudomonas</taxon>
    </lineage>
</organism>
<name>A0A1Q9QWF1_PSEPU</name>
<dbReference type="EMBL" id="MKZO01000067">
    <property type="protein sequence ID" value="OLS59480.1"/>
    <property type="molecule type" value="Genomic_DNA"/>
</dbReference>
<gene>
    <name evidence="1" type="ORF">PSEMO_54470</name>
</gene>
<sequence>MNCISYLGYSARVEYDSRDRIFVGRMLGVPAIISFHADSISALHESFQQALEDYLAGD</sequence>
<evidence type="ECO:0000313" key="2">
    <source>
        <dbReference type="Proteomes" id="UP000186736"/>
    </source>
</evidence>
<dbReference type="SUPFAM" id="SSF143100">
    <property type="entry name" value="TTHA1013/TTHA0281-like"/>
    <property type="match status" value="1"/>
</dbReference>
<proteinExistence type="predicted"/>
<evidence type="ECO:0008006" key="3">
    <source>
        <dbReference type="Google" id="ProtNLM"/>
    </source>
</evidence>
<reference evidence="1 2" key="1">
    <citation type="submission" date="2016-10" db="EMBL/GenBank/DDBJ databases">
        <title>Genome Sequence of Pseudomonas putida GM4FR.</title>
        <authorList>
            <person name="Poehlein A."/>
            <person name="Wemheuer F."/>
            <person name="Hollensteiner J."/>
            <person name="Wemheuer B."/>
        </authorList>
    </citation>
    <scope>NUCLEOTIDE SEQUENCE [LARGE SCALE GENOMIC DNA]</scope>
    <source>
        <strain evidence="1 2">GM4FR</strain>
    </source>
</reference>
<dbReference type="Proteomes" id="UP000186736">
    <property type="component" value="Unassembled WGS sequence"/>
</dbReference>
<dbReference type="InterPro" id="IPR035069">
    <property type="entry name" value="TTHA1013/TTHA0281-like"/>
</dbReference>
<evidence type="ECO:0000313" key="1">
    <source>
        <dbReference type="EMBL" id="OLS59480.1"/>
    </source>
</evidence>
<accession>A0A1Q9QWF1</accession>